<dbReference type="SUPFAM" id="SSF53756">
    <property type="entry name" value="UDP-Glycosyltransferase/glycogen phosphorylase"/>
    <property type="match status" value="2"/>
</dbReference>
<dbReference type="PANTHER" id="PTHR45586">
    <property type="entry name" value="TPR REPEAT-CONTAINING PROTEIN PA4667"/>
    <property type="match status" value="1"/>
</dbReference>
<feature type="repeat" description="TPR" evidence="3">
    <location>
        <begin position="832"/>
        <end position="865"/>
    </location>
</feature>
<dbReference type="PANTHER" id="PTHR45586:SF1">
    <property type="entry name" value="LIPOPOLYSACCHARIDE ASSEMBLY PROTEIN B"/>
    <property type="match status" value="1"/>
</dbReference>
<reference evidence="4 5" key="1">
    <citation type="submission" date="2017-11" db="EMBL/GenBank/DDBJ databases">
        <title>Draft genome sequence of magnetotactic bacterium Magnetospirillum kuznetsovii LBB-42.</title>
        <authorList>
            <person name="Grouzdev D.S."/>
            <person name="Rysina M.S."/>
            <person name="Baslerov R.V."/>
            <person name="Koziaeva V."/>
        </authorList>
    </citation>
    <scope>NUCLEOTIDE SEQUENCE [LARGE SCALE GENOMIC DNA]</scope>
    <source>
        <strain evidence="4 5">LBB-42</strain>
    </source>
</reference>
<evidence type="ECO:0000256" key="1">
    <source>
        <dbReference type="ARBA" id="ARBA00022737"/>
    </source>
</evidence>
<dbReference type="OrthoDB" id="4961906at2"/>
<dbReference type="SMART" id="SM00028">
    <property type="entry name" value="TPR"/>
    <property type="match status" value="9"/>
</dbReference>
<evidence type="ECO:0008006" key="6">
    <source>
        <dbReference type="Google" id="ProtNLM"/>
    </source>
</evidence>
<evidence type="ECO:0000256" key="2">
    <source>
        <dbReference type="ARBA" id="ARBA00022803"/>
    </source>
</evidence>
<evidence type="ECO:0000313" key="5">
    <source>
        <dbReference type="Proteomes" id="UP000251075"/>
    </source>
</evidence>
<dbReference type="Gene3D" id="1.25.40.10">
    <property type="entry name" value="Tetratricopeptide repeat domain"/>
    <property type="match status" value="3"/>
</dbReference>
<gene>
    <name evidence="4" type="ORF">CU669_17630</name>
</gene>
<dbReference type="Proteomes" id="UP000251075">
    <property type="component" value="Unassembled WGS sequence"/>
</dbReference>
<dbReference type="RefSeq" id="WP_112146913.1">
    <property type="nucleotide sequence ID" value="NZ_PGTO01000020.1"/>
</dbReference>
<dbReference type="PROSITE" id="PS50005">
    <property type="entry name" value="TPR"/>
    <property type="match status" value="1"/>
</dbReference>
<dbReference type="Pfam" id="PF13432">
    <property type="entry name" value="TPR_16"/>
    <property type="match status" value="3"/>
</dbReference>
<keyword evidence="5" id="KW-1185">Reference proteome</keyword>
<dbReference type="Pfam" id="PF14559">
    <property type="entry name" value="TPR_19"/>
    <property type="match status" value="1"/>
</dbReference>
<proteinExistence type="predicted"/>
<evidence type="ECO:0000313" key="4">
    <source>
        <dbReference type="EMBL" id="RAU20562.1"/>
    </source>
</evidence>
<evidence type="ECO:0000256" key="3">
    <source>
        <dbReference type="PROSITE-ProRule" id="PRU00339"/>
    </source>
</evidence>
<dbReference type="SUPFAM" id="SSF48452">
    <property type="entry name" value="TPR-like"/>
    <property type="match status" value="2"/>
</dbReference>
<dbReference type="AlphaFoldDB" id="A0A364NU24"/>
<keyword evidence="2 3" id="KW-0802">TPR repeat</keyword>
<accession>A0A364NU24</accession>
<dbReference type="EMBL" id="PGTO01000020">
    <property type="protein sequence ID" value="RAU20562.1"/>
    <property type="molecule type" value="Genomic_DNA"/>
</dbReference>
<organism evidence="4 5">
    <name type="scientific">Paramagnetospirillum kuznetsovii</name>
    <dbReference type="NCBI Taxonomy" id="2053833"/>
    <lineage>
        <taxon>Bacteria</taxon>
        <taxon>Pseudomonadati</taxon>
        <taxon>Pseudomonadota</taxon>
        <taxon>Alphaproteobacteria</taxon>
        <taxon>Rhodospirillales</taxon>
        <taxon>Magnetospirillaceae</taxon>
        <taxon>Paramagnetospirillum</taxon>
    </lineage>
</organism>
<protein>
    <recommendedName>
        <fullName evidence="6">Glycosyltransferase</fullName>
    </recommendedName>
</protein>
<keyword evidence="1" id="KW-0677">Repeat</keyword>
<dbReference type="Gene3D" id="3.40.50.2000">
    <property type="entry name" value="Glycogen Phosphorylase B"/>
    <property type="match status" value="1"/>
</dbReference>
<sequence length="1198" mass="128513">MMDVEDLELGDEDTEAAGDAAAAIIDAMMEEAQLARRDGDLVGAIASYGSIIDSDPGHTEARLAMAECHRLLRQPREALQCCVKLLAVDPGHMGARVEMAEALHQMGRNEEARAIHDLLLHERPDSPLTWCGLARLLADEDHAPAAEACLRRALALAPGHGPSLAALARHLARFGRHAEAVDGFHDAIALAPDQAMHHAGLAASLLALGRMDEAAQRVERALLLDEGCVEAHLVRADLKLMTGRLDEFWEDAQWRWLQPGVNRPFLPGNHWDGRSIGGKTLLLHAGLSLSNSIRMARFVSLLAEMGARVVLWIQPGLAPLLESLDGVDRVLRNDRPVPLDLDIDLFAALTDLPRLLGFTLADIPDTPWLEAPRRKRRPIVAPPGAALKVGLAWAGRDLDAAIPFPQLLRLAEIPGLVLFALEFSLDAPVAALSADPSLVTDLGPTVADYADLAGRIAELDVVVAADCVTAHLAGSMGKPVLLMLPSNAHPRWMRDTDRSPWYPTITLFRKDSPGDWRAVIERVGTALGHMVAENRRIRDEQRHRAASAAAIQQAFLAAHLRPGDLLVDCLSGDGEFIPARGDVETLAVEPNAKMTETLRDRFGMVSTVEIIPAALGTEGTTFLASPAPKGGRRVFAVPPGIPGHGETISLDHVLAQRPGLAARRIVLRLGQTGWEADILAGLKDRQAAVMVFEHRQGATAAAQAKEAGFSLWRLASGIAHGPVAAFADEPGMVLALAPGINPVEHYGPPDVPPSPQDIADAAEEAERLTRDGIALQATRRLGDAAAAYAQALMRDPFCAGANANKGVMMHMAGRRDAAISCYRRALGQGLTAGVAANLGTALRELRRFDEAEIATRQALDSSPDNPDFLYDLALLRRDQGRLAEAAALLRRLTEKRPGADWTLVQILLASGHMDEGLAKFGTRPGIPSPRPELPAWKGEHLAAATVLVHQDCDLADAVMMARFIPQIAARGGLVVLHCHAELAALLDDVSGVEQVVVGDDLLPTCERRAALSQLGRLLRGAPTGRPSSLSYLNLPDHVRPRRFAKDDRLRVGLCWGGRPAGRACRLTDLLNLAADPELALTALGGEELLEDILTAGTHTLVEAATPPPVDLAETAGIIAAMDVVVGGDTPELHLAAAMGKPAWVLLPDAFNWRWPQGREDSPWYPTARVFRQSADGSWGHALSRVAAGLRVLAAKKRG</sequence>
<dbReference type="InterPro" id="IPR011990">
    <property type="entry name" value="TPR-like_helical_dom_sf"/>
</dbReference>
<comment type="caution">
    <text evidence="4">The sequence shown here is derived from an EMBL/GenBank/DDBJ whole genome shotgun (WGS) entry which is preliminary data.</text>
</comment>
<dbReference type="InterPro" id="IPR019734">
    <property type="entry name" value="TPR_rpt"/>
</dbReference>
<name>A0A364NU24_9PROT</name>
<dbReference type="InterPro" id="IPR051012">
    <property type="entry name" value="CellSynth/LPSAsmb/PSIAsmb"/>
</dbReference>